<reference evidence="2" key="1">
    <citation type="submission" date="2021-02" db="EMBL/GenBank/DDBJ databases">
        <title>First Annotated Genome of the Yellow-green Alga Tribonema minus.</title>
        <authorList>
            <person name="Mahan K.M."/>
        </authorList>
    </citation>
    <scope>NUCLEOTIDE SEQUENCE</scope>
    <source>
        <strain evidence="2">UTEX B ZZ1240</strain>
    </source>
</reference>
<proteinExistence type="predicted"/>
<keyword evidence="3" id="KW-1185">Reference proteome</keyword>
<dbReference type="Proteomes" id="UP000664859">
    <property type="component" value="Unassembled WGS sequence"/>
</dbReference>
<name>A0A835ZF09_9STRA</name>
<dbReference type="EMBL" id="JAFCMP010000055">
    <property type="protein sequence ID" value="KAG5189229.1"/>
    <property type="molecule type" value="Genomic_DNA"/>
</dbReference>
<protein>
    <submittedName>
        <fullName evidence="2">Uncharacterized protein</fullName>
    </submittedName>
</protein>
<sequence length="251" mass="27960">MGKFDCMYVSDGCISGKIMKYKQQACGSCIKKDGRAPGDGNARYRQAQKTANQKRKANGKWKEDNDISNARKKAKREAAYRLEAQNHDLDRELTDEEAQEAVATCVYTDSMVAEFIKASTTDELISGYFGFTGCPSTDDEAIRFMWAHNSRPVVQPLNPATDPRASKTSGFLTEANARKLATWTRKPLYQTNNLLNIKKIEYWAQQALDHLPLGVKLWRVPGAGGGKDKRCDIGSVTSGLQIVLHTAQRHP</sequence>
<comment type="caution">
    <text evidence="2">The sequence shown here is derived from an EMBL/GenBank/DDBJ whole genome shotgun (WGS) entry which is preliminary data.</text>
</comment>
<dbReference type="AlphaFoldDB" id="A0A835ZF09"/>
<evidence type="ECO:0000256" key="1">
    <source>
        <dbReference type="SAM" id="MobiDB-lite"/>
    </source>
</evidence>
<organism evidence="2 3">
    <name type="scientific">Tribonema minus</name>
    <dbReference type="NCBI Taxonomy" id="303371"/>
    <lineage>
        <taxon>Eukaryota</taxon>
        <taxon>Sar</taxon>
        <taxon>Stramenopiles</taxon>
        <taxon>Ochrophyta</taxon>
        <taxon>PX clade</taxon>
        <taxon>Xanthophyceae</taxon>
        <taxon>Tribonematales</taxon>
        <taxon>Tribonemataceae</taxon>
        <taxon>Tribonema</taxon>
    </lineage>
</organism>
<evidence type="ECO:0000313" key="3">
    <source>
        <dbReference type="Proteomes" id="UP000664859"/>
    </source>
</evidence>
<gene>
    <name evidence="2" type="ORF">JKP88DRAFT_253021</name>
</gene>
<evidence type="ECO:0000313" key="2">
    <source>
        <dbReference type="EMBL" id="KAG5189229.1"/>
    </source>
</evidence>
<accession>A0A835ZF09</accession>
<feature type="region of interest" description="Disordered" evidence="1">
    <location>
        <begin position="49"/>
        <end position="70"/>
    </location>
</feature>